<dbReference type="RefSeq" id="WP_264069107.1">
    <property type="nucleotide sequence ID" value="NZ_JACKTY010000031.1"/>
</dbReference>
<keyword evidence="2" id="KW-0251">Elongation factor</keyword>
<name>A0ABT3CF40_9MYCO</name>
<dbReference type="SUPFAM" id="SSF54534">
    <property type="entry name" value="FKBP-like"/>
    <property type="match status" value="1"/>
</dbReference>
<dbReference type="Proteomes" id="UP001526201">
    <property type="component" value="Unassembled WGS sequence"/>
</dbReference>
<dbReference type="GO" id="GO:0003746">
    <property type="term" value="F:translation elongation factor activity"/>
    <property type="evidence" value="ECO:0007669"/>
    <property type="project" value="UniProtKB-KW"/>
</dbReference>
<dbReference type="InterPro" id="IPR036953">
    <property type="entry name" value="GreA/GreB_C_sf"/>
</dbReference>
<dbReference type="Gene3D" id="3.10.50.30">
    <property type="entry name" value="Transcription elongation factor, GreA/GreB, C-terminal domain"/>
    <property type="match status" value="1"/>
</dbReference>
<evidence type="ECO:0000313" key="3">
    <source>
        <dbReference type="Proteomes" id="UP001526201"/>
    </source>
</evidence>
<accession>A0ABT3CF40</accession>
<comment type="caution">
    <text evidence="2">The sequence shown here is derived from an EMBL/GenBank/DDBJ whole genome shotgun (WGS) entry which is preliminary data.</text>
</comment>
<keyword evidence="3" id="KW-1185">Reference proteome</keyword>
<feature type="domain" description="Transcription elongation factor GreA/GreB C-terminal" evidence="1">
    <location>
        <begin position="71"/>
        <end position="142"/>
    </location>
</feature>
<sequence length="162" mass="17521">MPTTPRVWISLQAHERLHRELDTLRFLYSAGPADGDTDENVAAVRHAWEKRMQQIHDLLIHAVVGDDPPNDGVAEPGMVVTIRYDATGDTNTFLLGVHGAEFADIDVYSVQSPLGAAIAGARPGDHRTYRLPTGGPLAVTLLSAVPYGMHTADLNQPTPHGK</sequence>
<dbReference type="Pfam" id="PF01272">
    <property type="entry name" value="GreA_GreB"/>
    <property type="match status" value="1"/>
</dbReference>
<gene>
    <name evidence="2" type="ORF">H7J73_18725</name>
</gene>
<evidence type="ECO:0000259" key="1">
    <source>
        <dbReference type="Pfam" id="PF01272"/>
    </source>
</evidence>
<organism evidence="2 3">
    <name type="scientific">Mycolicibacterium komossense</name>
    <dbReference type="NCBI Taxonomy" id="1779"/>
    <lineage>
        <taxon>Bacteria</taxon>
        <taxon>Bacillati</taxon>
        <taxon>Actinomycetota</taxon>
        <taxon>Actinomycetes</taxon>
        <taxon>Mycobacteriales</taxon>
        <taxon>Mycobacteriaceae</taxon>
        <taxon>Mycolicibacterium</taxon>
    </lineage>
</organism>
<reference evidence="2 3" key="1">
    <citation type="journal article" date="2022" name="BMC Genomics">
        <title>Comparative genome analysis of mycobacteria focusing on tRNA and non-coding RNA.</title>
        <authorList>
            <person name="Behra P.R.K."/>
            <person name="Pettersson B.M.F."/>
            <person name="Ramesh M."/>
            <person name="Das S."/>
            <person name="Dasgupta S."/>
            <person name="Kirsebom L.A."/>
        </authorList>
    </citation>
    <scope>NUCLEOTIDE SEQUENCE [LARGE SCALE GENOMIC DNA]</scope>
    <source>
        <strain evidence="2 3">DSM 44078</strain>
    </source>
</reference>
<dbReference type="InterPro" id="IPR001437">
    <property type="entry name" value="Tscrpt_elong_fac_GreA/B_C"/>
</dbReference>
<evidence type="ECO:0000313" key="2">
    <source>
        <dbReference type="EMBL" id="MCV7228052.1"/>
    </source>
</evidence>
<protein>
    <submittedName>
        <fullName evidence="2">GreA/GreB family elongation factor</fullName>
    </submittedName>
</protein>
<dbReference type="EMBL" id="JACKTY010000031">
    <property type="protein sequence ID" value="MCV7228052.1"/>
    <property type="molecule type" value="Genomic_DNA"/>
</dbReference>
<proteinExistence type="predicted"/>
<keyword evidence="2" id="KW-0648">Protein biosynthesis</keyword>